<keyword evidence="5 7" id="KW-0472">Membrane</keyword>
<evidence type="ECO:0000313" key="8">
    <source>
        <dbReference type="EMBL" id="RXN39628.1"/>
    </source>
</evidence>
<dbReference type="PANTHER" id="PTHR21389:SF0">
    <property type="entry name" value="ETOPOSIDE-INDUCED PROTEIN 2.4 HOMOLOG"/>
    <property type="match status" value="1"/>
</dbReference>
<accession>A0A498P6F8</accession>
<feature type="region of interest" description="Disordered" evidence="6">
    <location>
        <begin position="118"/>
        <end position="142"/>
    </location>
</feature>
<comment type="caution">
    <text evidence="8">The sequence shown here is derived from an EMBL/GenBank/DDBJ whole genome shotgun (WGS) entry which is preliminary data.</text>
</comment>
<evidence type="ECO:0000256" key="1">
    <source>
        <dbReference type="ARBA" id="ARBA00004141"/>
    </source>
</evidence>
<proteinExistence type="inferred from homology"/>
<evidence type="ECO:0000256" key="4">
    <source>
        <dbReference type="ARBA" id="ARBA00022989"/>
    </source>
</evidence>
<protein>
    <submittedName>
        <fullName evidence="8">Etoposide-induced-like protein</fullName>
    </submittedName>
</protein>
<evidence type="ECO:0000256" key="7">
    <source>
        <dbReference type="SAM" id="Phobius"/>
    </source>
</evidence>
<comment type="subcellular location">
    <subcellularLocation>
        <location evidence="1">Membrane</location>
        <topology evidence="1">Multi-pass membrane protein</topology>
    </subcellularLocation>
</comment>
<evidence type="ECO:0000256" key="6">
    <source>
        <dbReference type="SAM" id="MobiDB-lite"/>
    </source>
</evidence>
<dbReference type="GO" id="GO:0016020">
    <property type="term" value="C:membrane"/>
    <property type="evidence" value="ECO:0007669"/>
    <property type="project" value="UniProtKB-SubCell"/>
</dbReference>
<dbReference type="Pfam" id="PF07264">
    <property type="entry name" value="EI24"/>
    <property type="match status" value="1"/>
</dbReference>
<dbReference type="PANTHER" id="PTHR21389">
    <property type="entry name" value="P53 INDUCED PROTEIN"/>
    <property type="match status" value="1"/>
</dbReference>
<evidence type="ECO:0000256" key="2">
    <source>
        <dbReference type="ARBA" id="ARBA00010970"/>
    </source>
</evidence>
<dbReference type="InterPro" id="IPR059112">
    <property type="entry name" value="CysZ/EI24"/>
</dbReference>
<comment type="similarity">
    <text evidence="2">Belongs to the EI24 family.</text>
</comment>
<keyword evidence="4 7" id="KW-1133">Transmembrane helix</keyword>
<organism evidence="8 9">
    <name type="scientific">Labeo rohita</name>
    <name type="common">Indian major carp</name>
    <name type="synonym">Cyprinus rohita</name>
    <dbReference type="NCBI Taxonomy" id="84645"/>
    <lineage>
        <taxon>Eukaryota</taxon>
        <taxon>Metazoa</taxon>
        <taxon>Chordata</taxon>
        <taxon>Craniata</taxon>
        <taxon>Vertebrata</taxon>
        <taxon>Euteleostomi</taxon>
        <taxon>Actinopterygii</taxon>
        <taxon>Neopterygii</taxon>
        <taxon>Teleostei</taxon>
        <taxon>Ostariophysi</taxon>
        <taxon>Cypriniformes</taxon>
        <taxon>Cyprinidae</taxon>
        <taxon>Labeoninae</taxon>
        <taxon>Labeonini</taxon>
        <taxon>Labeo</taxon>
    </lineage>
</organism>
<dbReference type="GO" id="GO:0005783">
    <property type="term" value="C:endoplasmic reticulum"/>
    <property type="evidence" value="ECO:0007669"/>
    <property type="project" value="TreeGrafter"/>
</dbReference>
<sequence length="142" mass="16492">MLFNLLLQALFLIQGWIVSLFPIDAIGQLVSLLHMSLLYSLYCFEYRWFNHGIEMHQRLSNIERNWPYYFGFGLPMALLTALPSSYIISHFQLRLFSLVVLISNKLFHKTVHLQSSLTTSTSTEKLPSPHVSPTRQRPMPPQ</sequence>
<dbReference type="GO" id="GO:0016236">
    <property type="term" value="P:macroautophagy"/>
    <property type="evidence" value="ECO:0007669"/>
    <property type="project" value="TreeGrafter"/>
</dbReference>
<name>A0A498P6F8_LABRO</name>
<reference evidence="8 9" key="1">
    <citation type="submission" date="2018-03" db="EMBL/GenBank/DDBJ databases">
        <title>Draft genome sequence of Rohu Carp (Labeo rohita).</title>
        <authorList>
            <person name="Das P."/>
            <person name="Kushwaha B."/>
            <person name="Joshi C.G."/>
            <person name="Kumar D."/>
            <person name="Nagpure N.S."/>
            <person name="Sahoo L."/>
            <person name="Das S.P."/>
            <person name="Bit A."/>
            <person name="Patnaik S."/>
            <person name="Meher P.K."/>
            <person name="Jayasankar P."/>
            <person name="Koringa P.G."/>
            <person name="Patel N.V."/>
            <person name="Hinsu A.T."/>
            <person name="Kumar R."/>
            <person name="Pandey M."/>
            <person name="Agarwal S."/>
            <person name="Srivastava S."/>
            <person name="Singh M."/>
            <person name="Iquebal M.A."/>
            <person name="Jaiswal S."/>
            <person name="Angadi U.B."/>
            <person name="Kumar N."/>
            <person name="Raza M."/>
            <person name="Shah T.M."/>
            <person name="Rai A."/>
            <person name="Jena J.K."/>
        </authorList>
    </citation>
    <scope>NUCLEOTIDE SEQUENCE [LARGE SCALE GENOMIC DNA]</scope>
    <source>
        <strain evidence="8">DASCIFA01</strain>
        <tissue evidence="8">Testis</tissue>
    </source>
</reference>
<keyword evidence="3 7" id="KW-0812">Transmembrane</keyword>
<keyword evidence="9" id="KW-1185">Reference proteome</keyword>
<feature type="transmembrane region" description="Helical" evidence="7">
    <location>
        <begin position="66"/>
        <end position="88"/>
    </location>
</feature>
<dbReference type="AlphaFoldDB" id="A0A498P6F8"/>
<gene>
    <name evidence="8" type="ORF">ROHU_000015</name>
</gene>
<evidence type="ECO:0000256" key="5">
    <source>
        <dbReference type="ARBA" id="ARBA00023136"/>
    </source>
</evidence>
<evidence type="ECO:0000256" key="3">
    <source>
        <dbReference type="ARBA" id="ARBA00022692"/>
    </source>
</evidence>
<dbReference type="STRING" id="84645.A0A498P6F8"/>
<dbReference type="Proteomes" id="UP000290572">
    <property type="component" value="Unassembled WGS sequence"/>
</dbReference>
<dbReference type="EMBL" id="QBIY01000189">
    <property type="protein sequence ID" value="RXN39628.1"/>
    <property type="molecule type" value="Genomic_DNA"/>
</dbReference>
<evidence type="ECO:0000313" key="9">
    <source>
        <dbReference type="Proteomes" id="UP000290572"/>
    </source>
</evidence>